<protein>
    <submittedName>
        <fullName evidence="3">UvrB/uvrC motif protein</fullName>
    </submittedName>
</protein>
<dbReference type="Gene3D" id="4.10.860.10">
    <property type="entry name" value="UVR domain"/>
    <property type="match status" value="1"/>
</dbReference>
<evidence type="ECO:0000313" key="4">
    <source>
        <dbReference type="Proteomes" id="UP000050326"/>
    </source>
</evidence>
<dbReference type="Proteomes" id="UP000050326">
    <property type="component" value="Unassembled WGS sequence"/>
</dbReference>
<dbReference type="InterPro" id="IPR001943">
    <property type="entry name" value="UVR_dom"/>
</dbReference>
<dbReference type="GO" id="GO:1990169">
    <property type="term" value="P:stress response to copper ion"/>
    <property type="evidence" value="ECO:0007669"/>
    <property type="project" value="TreeGrafter"/>
</dbReference>
<dbReference type="OrthoDB" id="9788704at2"/>
<reference evidence="3 4" key="1">
    <citation type="submission" date="2015-09" db="EMBL/GenBank/DDBJ databases">
        <title>Genome sequence of Oxobacter pfennigii DSM 3222.</title>
        <authorList>
            <person name="Poehlein A."/>
            <person name="Bengelsdorf F.R."/>
            <person name="Schiel-Bengelsdorf B."/>
            <person name="Duerre P."/>
            <person name="Daniel R."/>
        </authorList>
    </citation>
    <scope>NUCLEOTIDE SEQUENCE [LARGE SCALE GENOMIC DNA]</scope>
    <source>
        <strain evidence="3 4">DSM 3222</strain>
    </source>
</reference>
<dbReference type="PANTHER" id="PTHR38430:SF1">
    <property type="entry name" value="PROTEIN-ARGININE KINASE ACTIVATOR PROTEIN"/>
    <property type="match status" value="1"/>
</dbReference>
<feature type="coiled-coil region" evidence="1">
    <location>
        <begin position="127"/>
        <end position="166"/>
    </location>
</feature>
<dbReference type="PIRSF" id="PIRSF015034">
    <property type="entry name" value="YacH"/>
    <property type="match status" value="1"/>
</dbReference>
<sequence length="169" mass="19348">MLCQICNKRPANVHMTKIVNGEKTELHICEQCAREKENNPMNDAPFSFSNIISSLMDFSGSGAMPYTPKENIKCPQCGLDYAEFKKTGRFGCSNCYESFGNRLEPLLKRIHGNTQHTGKVPKRTGGIIKIKRDIEKLRYELKRAIDNEEYEKAAELRDKIKNLESQDMK</sequence>
<dbReference type="PROSITE" id="PS50151">
    <property type="entry name" value="UVR"/>
    <property type="match status" value="1"/>
</dbReference>
<gene>
    <name evidence="3" type="ORF">OXPF_38420</name>
</gene>
<evidence type="ECO:0000313" key="3">
    <source>
        <dbReference type="EMBL" id="KPU42665.1"/>
    </source>
</evidence>
<evidence type="ECO:0000256" key="1">
    <source>
        <dbReference type="SAM" id="Coils"/>
    </source>
</evidence>
<dbReference type="InterPro" id="IPR025542">
    <property type="entry name" value="YacH"/>
</dbReference>
<keyword evidence="4" id="KW-1185">Reference proteome</keyword>
<dbReference type="GO" id="GO:0008270">
    <property type="term" value="F:zinc ion binding"/>
    <property type="evidence" value="ECO:0007669"/>
    <property type="project" value="TreeGrafter"/>
</dbReference>
<accession>A0A0P8WWK2</accession>
<dbReference type="PATRIC" id="fig|36849.3.peg.4060"/>
<dbReference type="RefSeq" id="WP_054876802.1">
    <property type="nucleotide sequence ID" value="NZ_LKET01000062.1"/>
</dbReference>
<proteinExistence type="predicted"/>
<dbReference type="InterPro" id="IPR036876">
    <property type="entry name" value="UVR_dom_sf"/>
</dbReference>
<feature type="domain" description="UVR" evidence="2">
    <location>
        <begin position="131"/>
        <end position="166"/>
    </location>
</feature>
<organism evidence="3 4">
    <name type="scientific">Oxobacter pfennigii</name>
    <dbReference type="NCBI Taxonomy" id="36849"/>
    <lineage>
        <taxon>Bacteria</taxon>
        <taxon>Bacillati</taxon>
        <taxon>Bacillota</taxon>
        <taxon>Clostridia</taxon>
        <taxon>Eubacteriales</taxon>
        <taxon>Clostridiaceae</taxon>
        <taxon>Oxobacter</taxon>
    </lineage>
</organism>
<dbReference type="AlphaFoldDB" id="A0A0P8WWK2"/>
<dbReference type="STRING" id="36849.OXPF_38420"/>
<evidence type="ECO:0000259" key="2">
    <source>
        <dbReference type="PROSITE" id="PS50151"/>
    </source>
</evidence>
<dbReference type="GO" id="GO:1990170">
    <property type="term" value="P:stress response to cadmium ion"/>
    <property type="evidence" value="ECO:0007669"/>
    <property type="project" value="TreeGrafter"/>
</dbReference>
<dbReference type="EMBL" id="LKET01000062">
    <property type="protein sequence ID" value="KPU42665.1"/>
    <property type="molecule type" value="Genomic_DNA"/>
</dbReference>
<dbReference type="Pfam" id="PF02151">
    <property type="entry name" value="UVR"/>
    <property type="match status" value="1"/>
</dbReference>
<dbReference type="PANTHER" id="PTHR38430">
    <property type="entry name" value="PROTEIN-ARGININE KINASE ACTIVATOR PROTEIN"/>
    <property type="match status" value="1"/>
</dbReference>
<comment type="caution">
    <text evidence="3">The sequence shown here is derived from an EMBL/GenBank/DDBJ whole genome shotgun (WGS) entry which is preliminary data.</text>
</comment>
<dbReference type="GO" id="GO:0050897">
    <property type="term" value="F:cobalt ion binding"/>
    <property type="evidence" value="ECO:0007669"/>
    <property type="project" value="TreeGrafter"/>
</dbReference>
<dbReference type="SUPFAM" id="SSF46600">
    <property type="entry name" value="C-terminal UvrC-binding domain of UvrB"/>
    <property type="match status" value="1"/>
</dbReference>
<dbReference type="GO" id="GO:0005507">
    <property type="term" value="F:copper ion binding"/>
    <property type="evidence" value="ECO:0007669"/>
    <property type="project" value="TreeGrafter"/>
</dbReference>
<dbReference type="GO" id="GO:0046870">
    <property type="term" value="F:cadmium ion binding"/>
    <property type="evidence" value="ECO:0007669"/>
    <property type="project" value="TreeGrafter"/>
</dbReference>
<keyword evidence="1" id="KW-0175">Coiled coil</keyword>
<name>A0A0P8WWK2_9CLOT</name>